<keyword evidence="11" id="KW-0175">Coiled coil</keyword>
<dbReference type="CDD" id="cd19502">
    <property type="entry name" value="RecA-like_PAN_like"/>
    <property type="match status" value="1"/>
</dbReference>
<evidence type="ECO:0000256" key="11">
    <source>
        <dbReference type="SAM" id="Coils"/>
    </source>
</evidence>
<keyword evidence="9" id="KW-0539">Nucleus</keyword>
<dbReference type="Gene3D" id="2.40.50.140">
    <property type="entry name" value="Nucleic acid-binding proteins"/>
    <property type="match status" value="1"/>
</dbReference>
<proteinExistence type="inferred from homology"/>
<dbReference type="InterPro" id="IPR003593">
    <property type="entry name" value="AAA+_ATPase"/>
</dbReference>
<protein>
    <recommendedName>
        <fullName evidence="4">26S proteasome regulatory subunit 6B</fullName>
    </recommendedName>
</protein>
<evidence type="ECO:0000256" key="12">
    <source>
        <dbReference type="SAM" id="MobiDB-lite"/>
    </source>
</evidence>
<dbReference type="GO" id="GO:0016887">
    <property type="term" value="F:ATP hydrolysis activity"/>
    <property type="evidence" value="ECO:0007669"/>
    <property type="project" value="InterPro"/>
</dbReference>
<evidence type="ECO:0000256" key="8">
    <source>
        <dbReference type="ARBA" id="ARBA00022942"/>
    </source>
</evidence>
<evidence type="ECO:0000256" key="1">
    <source>
        <dbReference type="ARBA" id="ARBA00004123"/>
    </source>
</evidence>
<evidence type="ECO:0000256" key="3">
    <source>
        <dbReference type="ARBA" id="ARBA00006914"/>
    </source>
</evidence>
<comment type="caution">
    <text evidence="14">The sequence shown here is derived from an EMBL/GenBank/DDBJ whole genome shotgun (WGS) entry which is preliminary data.</text>
</comment>
<accession>A0AAV7K422</accession>
<dbReference type="InterPro" id="IPR041569">
    <property type="entry name" value="AAA_lid_3"/>
</dbReference>
<feature type="compositionally biased region" description="Polar residues" evidence="12">
    <location>
        <begin position="7"/>
        <end position="28"/>
    </location>
</feature>
<comment type="subcellular location">
    <subcellularLocation>
        <location evidence="2">Cytoplasm</location>
    </subcellularLocation>
    <subcellularLocation>
        <location evidence="1">Nucleus</location>
    </subcellularLocation>
</comment>
<dbReference type="PROSITE" id="PS00674">
    <property type="entry name" value="AAA"/>
    <property type="match status" value="1"/>
</dbReference>
<feature type="coiled-coil region" evidence="11">
    <location>
        <begin position="41"/>
        <end position="82"/>
    </location>
</feature>
<dbReference type="InterPro" id="IPR050221">
    <property type="entry name" value="26S_Proteasome_ATPase"/>
</dbReference>
<reference evidence="14 15" key="1">
    <citation type="journal article" date="2023" name="BMC Biol.">
        <title>The compact genome of the sponge Oopsacas minuta (Hexactinellida) is lacking key metazoan core genes.</title>
        <authorList>
            <person name="Santini S."/>
            <person name="Schenkelaars Q."/>
            <person name="Jourda C."/>
            <person name="Duchesne M."/>
            <person name="Belahbib H."/>
            <person name="Rocher C."/>
            <person name="Selva M."/>
            <person name="Riesgo A."/>
            <person name="Vervoort M."/>
            <person name="Leys S.P."/>
            <person name="Kodjabachian L."/>
            <person name="Le Bivic A."/>
            <person name="Borchiellini C."/>
            <person name="Claverie J.M."/>
            <person name="Renard E."/>
        </authorList>
    </citation>
    <scope>NUCLEOTIDE SEQUENCE [LARGE SCALE GENOMIC DNA]</scope>
    <source>
        <strain evidence="14">SPO-2</strain>
    </source>
</reference>
<dbReference type="PANTHER" id="PTHR23073">
    <property type="entry name" value="26S PROTEASOME REGULATORY SUBUNIT"/>
    <property type="match status" value="1"/>
</dbReference>
<evidence type="ECO:0000259" key="13">
    <source>
        <dbReference type="SMART" id="SM00382"/>
    </source>
</evidence>
<dbReference type="Proteomes" id="UP001165289">
    <property type="component" value="Unassembled WGS sequence"/>
</dbReference>
<evidence type="ECO:0000313" key="15">
    <source>
        <dbReference type="Proteomes" id="UP001165289"/>
    </source>
</evidence>
<dbReference type="Pfam" id="PF00004">
    <property type="entry name" value="AAA"/>
    <property type="match status" value="1"/>
</dbReference>
<dbReference type="InterPro" id="IPR027417">
    <property type="entry name" value="P-loop_NTPase"/>
</dbReference>
<evidence type="ECO:0000256" key="4">
    <source>
        <dbReference type="ARBA" id="ARBA00018274"/>
    </source>
</evidence>
<keyword evidence="7 10" id="KW-0067">ATP-binding</keyword>
<dbReference type="InterPro" id="IPR003959">
    <property type="entry name" value="ATPase_AAA_core"/>
</dbReference>
<dbReference type="InterPro" id="IPR012340">
    <property type="entry name" value="NA-bd_OB-fold"/>
</dbReference>
<organism evidence="14 15">
    <name type="scientific">Oopsacas minuta</name>
    <dbReference type="NCBI Taxonomy" id="111878"/>
    <lineage>
        <taxon>Eukaryota</taxon>
        <taxon>Metazoa</taxon>
        <taxon>Porifera</taxon>
        <taxon>Hexactinellida</taxon>
        <taxon>Hexasterophora</taxon>
        <taxon>Lyssacinosida</taxon>
        <taxon>Leucopsacidae</taxon>
        <taxon>Oopsacas</taxon>
    </lineage>
</organism>
<feature type="region of interest" description="Disordered" evidence="12">
    <location>
        <begin position="1"/>
        <end position="34"/>
    </location>
</feature>
<evidence type="ECO:0000256" key="6">
    <source>
        <dbReference type="ARBA" id="ARBA00022741"/>
    </source>
</evidence>
<dbReference type="Pfam" id="PF17862">
    <property type="entry name" value="AAA_lid_3"/>
    <property type="match status" value="1"/>
</dbReference>
<gene>
    <name evidence="14" type="ORF">LOD99_2049</name>
</gene>
<dbReference type="SMART" id="SM00382">
    <property type="entry name" value="AAA"/>
    <property type="match status" value="1"/>
</dbReference>
<dbReference type="FunFam" id="2.40.50.140:FF:000046">
    <property type="entry name" value="26S protease regulatory subunit 6B"/>
    <property type="match status" value="1"/>
</dbReference>
<evidence type="ECO:0000256" key="2">
    <source>
        <dbReference type="ARBA" id="ARBA00004496"/>
    </source>
</evidence>
<feature type="domain" description="AAA+ ATPase" evidence="13">
    <location>
        <begin position="195"/>
        <end position="334"/>
    </location>
</feature>
<evidence type="ECO:0000313" key="14">
    <source>
        <dbReference type="EMBL" id="KAI6655550.1"/>
    </source>
</evidence>
<dbReference type="Gene3D" id="3.40.50.300">
    <property type="entry name" value="P-loop containing nucleotide triphosphate hydrolases"/>
    <property type="match status" value="1"/>
</dbReference>
<dbReference type="InterPro" id="IPR003960">
    <property type="entry name" value="ATPase_AAA_CS"/>
</dbReference>
<keyword evidence="15" id="KW-1185">Reference proteome</keyword>
<dbReference type="GO" id="GO:0005524">
    <property type="term" value="F:ATP binding"/>
    <property type="evidence" value="ECO:0007669"/>
    <property type="project" value="UniProtKB-KW"/>
</dbReference>
<dbReference type="GO" id="GO:0000502">
    <property type="term" value="C:proteasome complex"/>
    <property type="evidence" value="ECO:0007669"/>
    <property type="project" value="UniProtKB-KW"/>
</dbReference>
<dbReference type="Gene3D" id="1.10.8.60">
    <property type="match status" value="1"/>
</dbReference>
<keyword evidence="14" id="KW-0645">Protease</keyword>
<sequence length="415" mass="46910">MHEIGITDNTPSSSKDNNTPMDTGTDSVGNGPEDRDLYLMYKQLQKQLQFLQVQEDYIKDEQKNLKREFRRAQEEVKRIQSVPLIIGQFLEAVDPDTGIVGSTTGPNCYVRILSTIDRELLKPNASVALHRHSNSVVDVLPPEADSSISMLSSEEKPDVSYSDIGGLDIQKQEMREAVELPLTQHELYQQIGIEPPRGVLMYGPPGCGKTMLAKAVAHHTTASFIRVVGSEFVQKYLGEGPRMVRDVFRLARENAPAIIFIDEIDAIATKRFDAQTGADREVQRILLELLNQMDGFDQSVNVKVIMATNRSDTLDPALLRPGRLDRKIEFPMPDRRQKRLIFSTVTSKMNLSEEVDLEDFVARPDKITGADINAICQEAGMRAVRENRYMILVKDFEKGYKNNIKKDEMELDFYS</sequence>
<dbReference type="FunFam" id="3.40.50.300:FF:000033">
    <property type="entry name" value="26S protease regulatory subunit 6B"/>
    <property type="match status" value="1"/>
</dbReference>
<dbReference type="GO" id="GO:0008233">
    <property type="term" value="F:peptidase activity"/>
    <property type="evidence" value="ECO:0007669"/>
    <property type="project" value="UniProtKB-KW"/>
</dbReference>
<keyword evidence="6 10" id="KW-0547">Nucleotide-binding</keyword>
<dbReference type="SUPFAM" id="SSF52540">
    <property type="entry name" value="P-loop containing nucleoside triphosphate hydrolases"/>
    <property type="match status" value="1"/>
</dbReference>
<dbReference type="AlphaFoldDB" id="A0AAV7K422"/>
<evidence type="ECO:0000256" key="7">
    <source>
        <dbReference type="ARBA" id="ARBA00022840"/>
    </source>
</evidence>
<keyword evidence="8" id="KW-0647">Proteasome</keyword>
<keyword evidence="14" id="KW-0378">Hydrolase</keyword>
<evidence type="ECO:0000256" key="9">
    <source>
        <dbReference type="ARBA" id="ARBA00023242"/>
    </source>
</evidence>
<evidence type="ECO:0000256" key="5">
    <source>
        <dbReference type="ARBA" id="ARBA00022490"/>
    </source>
</evidence>
<keyword evidence="5" id="KW-0963">Cytoplasm</keyword>
<dbReference type="GO" id="GO:0005634">
    <property type="term" value="C:nucleus"/>
    <property type="evidence" value="ECO:0007669"/>
    <property type="project" value="UniProtKB-SubCell"/>
</dbReference>
<comment type="similarity">
    <text evidence="3 10">Belongs to the AAA ATPase family.</text>
</comment>
<dbReference type="GO" id="GO:0006508">
    <property type="term" value="P:proteolysis"/>
    <property type="evidence" value="ECO:0007669"/>
    <property type="project" value="UniProtKB-KW"/>
</dbReference>
<dbReference type="InterPro" id="IPR032501">
    <property type="entry name" value="Prot_ATP_ID_OB_2nd"/>
</dbReference>
<evidence type="ECO:0000256" key="10">
    <source>
        <dbReference type="RuleBase" id="RU003651"/>
    </source>
</evidence>
<name>A0AAV7K422_9METZ</name>
<dbReference type="GO" id="GO:0005737">
    <property type="term" value="C:cytoplasm"/>
    <property type="evidence" value="ECO:0007669"/>
    <property type="project" value="UniProtKB-SubCell"/>
</dbReference>
<dbReference type="Pfam" id="PF16450">
    <property type="entry name" value="Prot_ATP_ID_OB_C"/>
    <property type="match status" value="1"/>
</dbReference>
<dbReference type="FunFam" id="1.10.8.60:FF:000018">
    <property type="entry name" value="26S protease regulatory subunit 6B"/>
    <property type="match status" value="1"/>
</dbReference>
<dbReference type="EMBL" id="JAKMXF010000188">
    <property type="protein sequence ID" value="KAI6655550.1"/>
    <property type="molecule type" value="Genomic_DNA"/>
</dbReference>